<dbReference type="RefSeq" id="WP_114103868.1">
    <property type="nucleotide sequence ID" value="NZ_JPWF01000015.1"/>
</dbReference>
<dbReference type="AlphaFoldDB" id="A0A367W0B7"/>
<proteinExistence type="predicted"/>
<reference evidence="2 3" key="1">
    <citation type="submission" date="2014-07" db="EMBL/GenBank/DDBJ databases">
        <title>Draft genome sequence of Thalassospira profundimaris 35.</title>
        <authorList>
            <person name="Lai Q."/>
            <person name="Shao Z."/>
        </authorList>
    </citation>
    <scope>NUCLEOTIDE SEQUENCE [LARGE SCALE GENOMIC DNA]</scope>
    <source>
        <strain evidence="2 3">35</strain>
    </source>
</reference>
<dbReference type="Gene3D" id="3.40.190.10">
    <property type="entry name" value="Periplasmic binding protein-like II"/>
    <property type="match status" value="2"/>
</dbReference>
<organism evidence="2 3">
    <name type="scientific">Thalassospira profundimaris</name>
    <dbReference type="NCBI Taxonomy" id="502049"/>
    <lineage>
        <taxon>Bacteria</taxon>
        <taxon>Pseudomonadati</taxon>
        <taxon>Pseudomonadota</taxon>
        <taxon>Alphaproteobacteria</taxon>
        <taxon>Rhodospirillales</taxon>
        <taxon>Thalassospiraceae</taxon>
        <taxon>Thalassospira</taxon>
    </lineage>
</organism>
<feature type="chain" id="PRO_5017025414" description="C4-dicarboxylate ABC transporter substrate-binding protein" evidence="1">
    <location>
        <begin position="25"/>
        <end position="337"/>
    </location>
</feature>
<feature type="signal peptide" evidence="1">
    <location>
        <begin position="1"/>
        <end position="24"/>
    </location>
</feature>
<evidence type="ECO:0000256" key="1">
    <source>
        <dbReference type="SAM" id="SignalP"/>
    </source>
</evidence>
<dbReference type="EMBL" id="JPWF01000015">
    <property type="protein sequence ID" value="RCK32427.1"/>
    <property type="molecule type" value="Genomic_DNA"/>
</dbReference>
<dbReference type="Pfam" id="PF16868">
    <property type="entry name" value="NMT1_3"/>
    <property type="match status" value="1"/>
</dbReference>
<evidence type="ECO:0000313" key="3">
    <source>
        <dbReference type="Proteomes" id="UP000253226"/>
    </source>
</evidence>
<comment type="caution">
    <text evidence="2">The sequence shown here is derived from an EMBL/GenBank/DDBJ whole genome shotgun (WGS) entry which is preliminary data.</text>
</comment>
<protein>
    <recommendedName>
        <fullName evidence="4">C4-dicarboxylate ABC transporter substrate-binding protein</fullName>
    </recommendedName>
</protein>
<dbReference type="NCBIfam" id="TIGR02122">
    <property type="entry name" value="TRAP_TAXI"/>
    <property type="match status" value="1"/>
</dbReference>
<dbReference type="SUPFAM" id="SSF53850">
    <property type="entry name" value="Periplasmic binding protein-like II"/>
    <property type="match status" value="1"/>
</dbReference>
<dbReference type="PANTHER" id="PTHR42941:SF1">
    <property type="entry name" value="SLL1037 PROTEIN"/>
    <property type="match status" value="1"/>
</dbReference>
<dbReference type="Proteomes" id="UP000253226">
    <property type="component" value="Unassembled WGS sequence"/>
</dbReference>
<dbReference type="OrthoDB" id="8477520at2"/>
<accession>A0A367W0B7</accession>
<name>A0A367W0B7_9PROT</name>
<dbReference type="PANTHER" id="PTHR42941">
    <property type="entry name" value="SLL1037 PROTEIN"/>
    <property type="match status" value="1"/>
</dbReference>
<gene>
    <name evidence="2" type="ORF">TH19_19285</name>
</gene>
<keyword evidence="1" id="KW-0732">Signal</keyword>
<evidence type="ECO:0000313" key="2">
    <source>
        <dbReference type="EMBL" id="RCK32427.1"/>
    </source>
</evidence>
<dbReference type="InterPro" id="IPR011852">
    <property type="entry name" value="TRAP_TAXI"/>
</dbReference>
<dbReference type="CDD" id="cd13520">
    <property type="entry name" value="PBP2_TAXI_TRAP"/>
    <property type="match status" value="1"/>
</dbReference>
<sequence length="337" mass="36295">MKLKSKLFAAILGLSVVGAASAQAETRDYLISTAGTGGSFYPVGVGIATLVKLKLGTRPENQINLSAITSQGSFDNVNILSEERADFAVVQSLMTDFGYFGTGDFEGNPKKNLRAITALMFNTKQFIALNELAPTGTMDDLKAYKGKKVVLGARNSGGLLSFQMFMRKIGIDDPEHFVDQSYMGFRQRAEALINGNLDGINLTSGVPNSSATLAMASMEGKVKMLSFTPEMRAKVTDGTVWGPYTIPANTYPGQPEPIETVAQPNLLITGAHVPDDVVYEITKTMFENLPFLKSVHGSLNDMDIETALKGITVPLHPGAVKYYQEVGIDIPAKLIAQ</sequence>
<evidence type="ECO:0008006" key="4">
    <source>
        <dbReference type="Google" id="ProtNLM"/>
    </source>
</evidence>